<dbReference type="EMBL" id="JANPWB010000005">
    <property type="protein sequence ID" value="KAJ1188518.1"/>
    <property type="molecule type" value="Genomic_DNA"/>
</dbReference>
<name>A0AAV7UI42_PLEWA</name>
<accession>A0AAV7UI42</accession>
<protein>
    <submittedName>
        <fullName evidence="1">Uncharacterized protein</fullName>
    </submittedName>
</protein>
<comment type="caution">
    <text evidence="1">The sequence shown here is derived from an EMBL/GenBank/DDBJ whole genome shotgun (WGS) entry which is preliminary data.</text>
</comment>
<evidence type="ECO:0000313" key="2">
    <source>
        <dbReference type="Proteomes" id="UP001066276"/>
    </source>
</evidence>
<gene>
    <name evidence="1" type="ORF">NDU88_005279</name>
</gene>
<dbReference type="AlphaFoldDB" id="A0AAV7UI42"/>
<proteinExistence type="predicted"/>
<sequence>MAVISVLAQADCGPRLRPGAVICSGGLRLHGACPEMGRHRKTDVSQGNTMEQYTTAMAVQQCVTRAAGLDDGQSRFLPV</sequence>
<reference evidence="1" key="1">
    <citation type="journal article" date="2022" name="bioRxiv">
        <title>Sequencing and chromosome-scale assembly of the giantPleurodeles waltlgenome.</title>
        <authorList>
            <person name="Brown T."/>
            <person name="Elewa A."/>
            <person name="Iarovenko S."/>
            <person name="Subramanian E."/>
            <person name="Araus A.J."/>
            <person name="Petzold A."/>
            <person name="Susuki M."/>
            <person name="Suzuki K.-i.T."/>
            <person name="Hayashi T."/>
            <person name="Toyoda A."/>
            <person name="Oliveira C."/>
            <person name="Osipova E."/>
            <person name="Leigh N.D."/>
            <person name="Simon A."/>
            <person name="Yun M.H."/>
        </authorList>
    </citation>
    <scope>NUCLEOTIDE SEQUENCE</scope>
    <source>
        <strain evidence="1">20211129_DDA</strain>
        <tissue evidence="1">Liver</tissue>
    </source>
</reference>
<evidence type="ECO:0000313" key="1">
    <source>
        <dbReference type="EMBL" id="KAJ1188518.1"/>
    </source>
</evidence>
<keyword evidence="2" id="KW-1185">Reference proteome</keyword>
<dbReference type="Proteomes" id="UP001066276">
    <property type="component" value="Chromosome 3_1"/>
</dbReference>
<organism evidence="1 2">
    <name type="scientific">Pleurodeles waltl</name>
    <name type="common">Iberian ribbed newt</name>
    <dbReference type="NCBI Taxonomy" id="8319"/>
    <lineage>
        <taxon>Eukaryota</taxon>
        <taxon>Metazoa</taxon>
        <taxon>Chordata</taxon>
        <taxon>Craniata</taxon>
        <taxon>Vertebrata</taxon>
        <taxon>Euteleostomi</taxon>
        <taxon>Amphibia</taxon>
        <taxon>Batrachia</taxon>
        <taxon>Caudata</taxon>
        <taxon>Salamandroidea</taxon>
        <taxon>Salamandridae</taxon>
        <taxon>Pleurodelinae</taxon>
        <taxon>Pleurodeles</taxon>
    </lineage>
</organism>